<dbReference type="EMBL" id="CM042043">
    <property type="protein sequence ID" value="KAI3696073.1"/>
    <property type="molecule type" value="Genomic_DNA"/>
</dbReference>
<reference evidence="2" key="1">
    <citation type="journal article" date="2022" name="Mol. Ecol. Resour.">
        <title>The genomes of chicory, endive, great burdock and yacon provide insights into Asteraceae palaeo-polyploidization history and plant inulin production.</title>
        <authorList>
            <person name="Fan W."/>
            <person name="Wang S."/>
            <person name="Wang H."/>
            <person name="Wang A."/>
            <person name="Jiang F."/>
            <person name="Liu H."/>
            <person name="Zhao H."/>
            <person name="Xu D."/>
            <person name="Zhang Y."/>
        </authorList>
    </citation>
    <scope>NUCLEOTIDE SEQUENCE [LARGE SCALE GENOMIC DNA]</scope>
    <source>
        <strain evidence="2">cv. Yunnan</strain>
    </source>
</reference>
<reference evidence="1 2" key="2">
    <citation type="journal article" date="2022" name="Mol. Ecol. Resour.">
        <title>The genomes of chicory, endive, great burdock and yacon provide insights into Asteraceae paleo-polyploidization history and plant inulin production.</title>
        <authorList>
            <person name="Fan W."/>
            <person name="Wang S."/>
            <person name="Wang H."/>
            <person name="Wang A."/>
            <person name="Jiang F."/>
            <person name="Liu H."/>
            <person name="Zhao H."/>
            <person name="Xu D."/>
            <person name="Zhang Y."/>
        </authorList>
    </citation>
    <scope>NUCLEOTIDE SEQUENCE [LARGE SCALE GENOMIC DNA]</scope>
    <source>
        <strain evidence="2">cv. Yunnan</strain>
        <tissue evidence="1">Leaves</tissue>
    </source>
</reference>
<accession>A0ACB8ZEP0</accession>
<gene>
    <name evidence="1" type="ORF">L1987_79082</name>
</gene>
<keyword evidence="2" id="KW-1185">Reference proteome</keyword>
<comment type="caution">
    <text evidence="1">The sequence shown here is derived from an EMBL/GenBank/DDBJ whole genome shotgun (WGS) entry which is preliminary data.</text>
</comment>
<organism evidence="1 2">
    <name type="scientific">Smallanthus sonchifolius</name>
    <dbReference type="NCBI Taxonomy" id="185202"/>
    <lineage>
        <taxon>Eukaryota</taxon>
        <taxon>Viridiplantae</taxon>
        <taxon>Streptophyta</taxon>
        <taxon>Embryophyta</taxon>
        <taxon>Tracheophyta</taxon>
        <taxon>Spermatophyta</taxon>
        <taxon>Magnoliopsida</taxon>
        <taxon>eudicotyledons</taxon>
        <taxon>Gunneridae</taxon>
        <taxon>Pentapetalae</taxon>
        <taxon>asterids</taxon>
        <taxon>campanulids</taxon>
        <taxon>Asterales</taxon>
        <taxon>Asteraceae</taxon>
        <taxon>Asteroideae</taxon>
        <taxon>Heliantheae alliance</taxon>
        <taxon>Millerieae</taxon>
        <taxon>Smallanthus</taxon>
    </lineage>
</organism>
<protein>
    <submittedName>
        <fullName evidence="1">Uncharacterized protein</fullName>
    </submittedName>
</protein>
<dbReference type="Proteomes" id="UP001056120">
    <property type="component" value="Linkage Group LG26"/>
</dbReference>
<name>A0ACB8ZEP0_9ASTR</name>
<proteinExistence type="predicted"/>
<evidence type="ECO:0000313" key="2">
    <source>
        <dbReference type="Proteomes" id="UP001056120"/>
    </source>
</evidence>
<evidence type="ECO:0000313" key="1">
    <source>
        <dbReference type="EMBL" id="KAI3696073.1"/>
    </source>
</evidence>
<sequence>MLDCDAYLRNTKKAITLRRTRANKITMALVNILHMKVGDGESSYASNSVVQETGIQTGIQKVIPFLKRSIKGVINNDVFNDCFTVADLGCASGTNALLVSSNIIDVVHEVCQENNLKVPQFQVCLNDLFGNDFNTIFKLLPEYYANLKRNKGERFGPCFVSAVPGSFYDRIFPDQSVHFVHSGFSLNWLSQVPQGLENNGTNIYMSKTSPSNVYEEYGKQWHTDFTKFLQMRSEEIVHGGSMVLTFPARSIVDPTSEDGSALMELLGQSLVDMLKEGLVQESDINSFNIPAYIPCDDQVRNVIKHEGSFSLENMSHFKVNWDPYDTDYINMKDSHELSQIHGENTSKVMRAVLEPLLISHFGNSIIDELFKKLGKNAAEYLSKKKTRNFFVTILLTKK</sequence>